<dbReference type="Proteomes" id="UP000527355">
    <property type="component" value="Unassembled WGS sequence"/>
</dbReference>
<keyword evidence="3" id="KW-1185">Reference proteome</keyword>
<name>A0A7J8AJM0_MYOMY</name>
<feature type="compositionally biased region" description="Gly residues" evidence="1">
    <location>
        <begin position="9"/>
        <end position="21"/>
    </location>
</feature>
<protein>
    <submittedName>
        <fullName evidence="2">Family with sequence similarity 241 member A</fullName>
    </submittedName>
</protein>
<evidence type="ECO:0000313" key="3">
    <source>
        <dbReference type="Proteomes" id="UP000527355"/>
    </source>
</evidence>
<accession>A0A7J8AJM0</accession>
<proteinExistence type="predicted"/>
<reference evidence="2 3" key="1">
    <citation type="journal article" date="2020" name="Nature">
        <title>Six reference-quality genomes reveal evolution of bat adaptations.</title>
        <authorList>
            <person name="Jebb D."/>
            <person name="Huang Z."/>
            <person name="Pippel M."/>
            <person name="Hughes G.M."/>
            <person name="Lavrichenko K."/>
            <person name="Devanna P."/>
            <person name="Winkler S."/>
            <person name="Jermiin L.S."/>
            <person name="Skirmuntt E.C."/>
            <person name="Katzourakis A."/>
            <person name="Burkitt-Gray L."/>
            <person name="Ray D.A."/>
            <person name="Sullivan K.A.M."/>
            <person name="Roscito J.G."/>
            <person name="Kirilenko B.M."/>
            <person name="Davalos L.M."/>
            <person name="Corthals A.P."/>
            <person name="Power M.L."/>
            <person name="Jones G."/>
            <person name="Ransome R.D."/>
            <person name="Dechmann D.K.N."/>
            <person name="Locatelli A.G."/>
            <person name="Puechmaille S.J."/>
            <person name="Fedrigo O."/>
            <person name="Jarvis E.D."/>
            <person name="Hiller M."/>
            <person name="Vernes S.C."/>
            <person name="Myers E.W."/>
            <person name="Teeling E.C."/>
        </authorList>
    </citation>
    <scope>NUCLEOTIDE SEQUENCE [LARGE SCALE GENOMIC DNA]</scope>
    <source>
        <strain evidence="2">MMyoMyo1</strain>
        <tissue evidence="2">Flight muscle</tissue>
    </source>
</reference>
<gene>
    <name evidence="2" type="ORF">mMyoMyo1_004896</name>
</gene>
<comment type="caution">
    <text evidence="2">The sequence shown here is derived from an EMBL/GenBank/DDBJ whole genome shotgun (WGS) entry which is preliminary data.</text>
</comment>
<dbReference type="VEuPathDB" id="HostDB:GeneID_118672926"/>
<evidence type="ECO:0000256" key="1">
    <source>
        <dbReference type="SAM" id="MobiDB-lite"/>
    </source>
</evidence>
<dbReference type="AlphaFoldDB" id="A0A7J8AJM0"/>
<feature type="region of interest" description="Disordered" evidence="1">
    <location>
        <begin position="1"/>
        <end position="75"/>
    </location>
</feature>
<dbReference type="EMBL" id="JABWUV010000001">
    <property type="protein sequence ID" value="KAF6386702.1"/>
    <property type="molecule type" value="Genomic_DNA"/>
</dbReference>
<organism evidence="2 3">
    <name type="scientific">Myotis myotis</name>
    <name type="common">Greater mouse-eared bat</name>
    <name type="synonym">Vespertilio myotis</name>
    <dbReference type="NCBI Taxonomy" id="51298"/>
    <lineage>
        <taxon>Eukaryota</taxon>
        <taxon>Metazoa</taxon>
        <taxon>Chordata</taxon>
        <taxon>Craniata</taxon>
        <taxon>Vertebrata</taxon>
        <taxon>Euteleostomi</taxon>
        <taxon>Mammalia</taxon>
        <taxon>Eutheria</taxon>
        <taxon>Laurasiatheria</taxon>
        <taxon>Chiroptera</taxon>
        <taxon>Yangochiroptera</taxon>
        <taxon>Vespertilionidae</taxon>
        <taxon>Myotis</taxon>
    </lineage>
</organism>
<evidence type="ECO:0000313" key="2">
    <source>
        <dbReference type="EMBL" id="KAF6386702.1"/>
    </source>
</evidence>
<sequence length="100" mass="10353">MCSARQLLRGGGGSDCSGDGGARGEDGDALAEQAAAGTEGEPGASPRRSGRRPQEERGQDCEESQNNAGDPVGDDYKKMGTLFDNCCHIKFGNCQSSNTP</sequence>